<evidence type="ECO:0000313" key="3">
    <source>
        <dbReference type="Proteomes" id="UP000663881"/>
    </source>
</evidence>
<feature type="region of interest" description="Disordered" evidence="1">
    <location>
        <begin position="1"/>
        <end position="29"/>
    </location>
</feature>
<feature type="non-terminal residue" evidence="2">
    <location>
        <position position="1"/>
    </location>
</feature>
<organism evidence="2 3">
    <name type="scientific">Adineta steineri</name>
    <dbReference type="NCBI Taxonomy" id="433720"/>
    <lineage>
        <taxon>Eukaryota</taxon>
        <taxon>Metazoa</taxon>
        <taxon>Spiralia</taxon>
        <taxon>Gnathifera</taxon>
        <taxon>Rotifera</taxon>
        <taxon>Eurotatoria</taxon>
        <taxon>Bdelloidea</taxon>
        <taxon>Adinetida</taxon>
        <taxon>Adinetidae</taxon>
        <taxon>Adineta</taxon>
    </lineage>
</organism>
<evidence type="ECO:0000313" key="2">
    <source>
        <dbReference type="EMBL" id="CAF4346643.1"/>
    </source>
</evidence>
<name>A0A820KYI6_9BILA</name>
<reference evidence="2" key="1">
    <citation type="submission" date="2021-02" db="EMBL/GenBank/DDBJ databases">
        <authorList>
            <person name="Nowell W R."/>
        </authorList>
    </citation>
    <scope>NUCLEOTIDE SEQUENCE</scope>
</reference>
<dbReference type="Proteomes" id="UP000663881">
    <property type="component" value="Unassembled WGS sequence"/>
</dbReference>
<comment type="caution">
    <text evidence="2">The sequence shown here is derived from an EMBL/GenBank/DDBJ whole genome shotgun (WGS) entry which is preliminary data.</text>
</comment>
<accession>A0A820KYI6</accession>
<protein>
    <submittedName>
        <fullName evidence="2">Uncharacterized protein</fullName>
    </submittedName>
</protein>
<dbReference type="EMBL" id="CAJOAY010021225">
    <property type="protein sequence ID" value="CAF4346643.1"/>
    <property type="molecule type" value="Genomic_DNA"/>
</dbReference>
<proteinExistence type="predicted"/>
<dbReference type="AlphaFoldDB" id="A0A820KYI6"/>
<evidence type="ECO:0000256" key="1">
    <source>
        <dbReference type="SAM" id="MobiDB-lite"/>
    </source>
</evidence>
<gene>
    <name evidence="2" type="ORF">OKA104_LOCUS48578</name>
</gene>
<sequence>PFDLLNPDVDSSDDEEVENVGIVPKSGKF</sequence>